<accession>A0ABR2I8R2</accession>
<feature type="region of interest" description="Disordered" evidence="1">
    <location>
        <begin position="1006"/>
        <end position="1027"/>
    </location>
</feature>
<reference evidence="3 4" key="1">
    <citation type="journal article" date="2024" name="IMA Fungus">
        <title>Apiospora arundinis, a panoply of carbohydrate-active enzymes and secondary metabolites.</title>
        <authorList>
            <person name="Sorensen T."/>
            <person name="Petersen C."/>
            <person name="Muurmann A.T."/>
            <person name="Christiansen J.V."/>
            <person name="Brundto M.L."/>
            <person name="Overgaard C.K."/>
            <person name="Boysen A.T."/>
            <person name="Wollenberg R.D."/>
            <person name="Larsen T.O."/>
            <person name="Sorensen J.L."/>
            <person name="Nielsen K.L."/>
            <person name="Sondergaard T.E."/>
        </authorList>
    </citation>
    <scope>NUCLEOTIDE SEQUENCE [LARGE SCALE GENOMIC DNA]</scope>
    <source>
        <strain evidence="3 4">AAU 773</strain>
    </source>
</reference>
<feature type="compositionally biased region" description="Acidic residues" evidence="1">
    <location>
        <begin position="408"/>
        <end position="426"/>
    </location>
</feature>
<evidence type="ECO:0000313" key="3">
    <source>
        <dbReference type="EMBL" id="KAK8859389.1"/>
    </source>
</evidence>
<dbReference type="InterPro" id="IPR050302">
    <property type="entry name" value="Rab_GAP_TBC_domain"/>
</dbReference>
<dbReference type="InterPro" id="IPR035969">
    <property type="entry name" value="Rab-GAP_TBC_sf"/>
</dbReference>
<feature type="compositionally biased region" description="Acidic residues" evidence="1">
    <location>
        <begin position="582"/>
        <end position="591"/>
    </location>
</feature>
<protein>
    <submittedName>
        <fullName evidence="3">GTPase-activating protein gyp3</fullName>
    </submittedName>
</protein>
<dbReference type="SMART" id="SM00164">
    <property type="entry name" value="TBC"/>
    <property type="match status" value="1"/>
</dbReference>
<feature type="compositionally biased region" description="Polar residues" evidence="1">
    <location>
        <begin position="370"/>
        <end position="404"/>
    </location>
</feature>
<feature type="domain" description="Rab-GAP TBC" evidence="2">
    <location>
        <begin position="680"/>
        <end position="921"/>
    </location>
</feature>
<dbReference type="SUPFAM" id="SSF47923">
    <property type="entry name" value="Ypt/Rab-GAP domain of gyp1p"/>
    <property type="match status" value="2"/>
</dbReference>
<feature type="compositionally biased region" description="Polar residues" evidence="1">
    <location>
        <begin position="267"/>
        <end position="285"/>
    </location>
</feature>
<evidence type="ECO:0000259" key="2">
    <source>
        <dbReference type="PROSITE" id="PS50086"/>
    </source>
</evidence>
<dbReference type="Gene3D" id="1.10.472.80">
    <property type="entry name" value="Ypt/Rab-GAP domain of gyp1p, domain 3"/>
    <property type="match status" value="1"/>
</dbReference>
<evidence type="ECO:0000256" key="1">
    <source>
        <dbReference type="SAM" id="MobiDB-lite"/>
    </source>
</evidence>
<feature type="compositionally biased region" description="Polar residues" evidence="1">
    <location>
        <begin position="101"/>
        <end position="110"/>
    </location>
</feature>
<dbReference type="Gene3D" id="1.10.8.270">
    <property type="entry name" value="putative rabgap domain of human tbc1 domain family member 14 like domains"/>
    <property type="match status" value="1"/>
</dbReference>
<feature type="region of interest" description="Disordered" evidence="1">
    <location>
        <begin position="230"/>
        <end position="426"/>
    </location>
</feature>
<proteinExistence type="predicted"/>
<sequence length="1027" mass="114058">MAMPGDIGRSPGLPTSPVEGDPGHLNDATATSVRGPSNVKRERSDKFREFGLYASKASSSRPASPIPASLPSPASFSHGPVRHLVVDHHNDNVVERFATARPSTSASYNHPSRPYHRDIPDQPKSSRDFGPQAPPAPLTPLSPRWDSLAHSHTVLYNQNQSQPAPQSKTTVLNYPTSHSAFNSPAHSAFNSPGLLTPHEYEDEDEISLSSEFRDEFPPPSPSQFPKMNSIESRHVGGEPMIGNFSRPRRPSVKQPYPEHVQSRLHHTMSSATDPTPTESPTTHQGNLLWPRERGHSNASNKSTATFASLPMRPSPDPQLRETARSRSRQGNPLARPPMAYSRTESSGPRSLSRDPIPRMASMPSGEMRSSYRSHTSVASTQQGTSQTERSSVATKNSSIASINGISEPLDEYMDDGEGEGDDESFSVDDVMGMYEKGFRDSLAPAEYFAQQQRQQQDENARPPTGASEKSRRKSAMLQATMLEAMSDSLPLPRPAALAVSHEGLGMSRMSQSVSDLSTMPLDPPTLPDTSEGSDRVVRDSTAIFRNSESPNHPEKEAERSAESGKHDSGKLVDLPPPTATAVEEDDDEEDDFPTRGSGKNANMTLPEDADDSERDRYGFRKHNQYVSQEQYDQWNGGYTEYIERRRRKWNAFLKESGLMTDNPNRFPQRSTKTKRFVRKGIPPEWRGAAWFYYAGGPAIVAKHAGVYDGLLKQKAKDVDNEAIERDLHRTFPDNIKFRSAHNSSTPNTEAAKRNSTATLTVPTGNAARADETAMISSLRRVLHAFSIYNPRIGYCQSLNFLAGLLLLFVESEEQAFWLLNIITRVYLPGTHEMSLEGANVDLAVLMSSLRDSMPAVWTKIGGELDGTDAVKPKSRRHRKGPEPTRLPPITLCMTAWFMSCFIGTLPIETTLRVWDVFFYEGSKTLFRIALAIFKIGESEIKSVSDPMEIFQVVQTIPRRLIDANGLMESCFKRRNGFGHLSQDTIEQRRQERRDNVKIENARLAAGMTTEDPGELKKKGTFLSKKTK</sequence>
<feature type="region of interest" description="Disordered" evidence="1">
    <location>
        <begin position="95"/>
        <end position="144"/>
    </location>
</feature>
<keyword evidence="4" id="KW-1185">Reference proteome</keyword>
<comment type="caution">
    <text evidence="3">The sequence shown here is derived from an EMBL/GenBank/DDBJ whole genome shotgun (WGS) entry which is preliminary data.</text>
</comment>
<feature type="compositionally biased region" description="Polar residues" evidence="1">
    <location>
        <begin position="296"/>
        <end position="306"/>
    </location>
</feature>
<feature type="region of interest" description="Disordered" evidence="1">
    <location>
        <begin position="1"/>
        <end position="83"/>
    </location>
</feature>
<feature type="compositionally biased region" description="Basic and acidic residues" evidence="1">
    <location>
        <begin position="115"/>
        <end position="127"/>
    </location>
</feature>
<feature type="region of interest" description="Disordered" evidence="1">
    <location>
        <begin position="449"/>
        <end position="474"/>
    </location>
</feature>
<feature type="region of interest" description="Disordered" evidence="1">
    <location>
        <begin position="508"/>
        <end position="614"/>
    </location>
</feature>
<organism evidence="3 4">
    <name type="scientific">Apiospora arundinis</name>
    <dbReference type="NCBI Taxonomy" id="335852"/>
    <lineage>
        <taxon>Eukaryota</taxon>
        <taxon>Fungi</taxon>
        <taxon>Dikarya</taxon>
        <taxon>Ascomycota</taxon>
        <taxon>Pezizomycotina</taxon>
        <taxon>Sordariomycetes</taxon>
        <taxon>Xylariomycetidae</taxon>
        <taxon>Amphisphaeriales</taxon>
        <taxon>Apiosporaceae</taxon>
        <taxon>Apiospora</taxon>
    </lineage>
</organism>
<dbReference type="InterPro" id="IPR000195">
    <property type="entry name" value="Rab-GAP-TBC_dom"/>
</dbReference>
<gene>
    <name evidence="3" type="ORF">PGQ11_010123</name>
</gene>
<feature type="compositionally biased region" description="Basic and acidic residues" evidence="1">
    <location>
        <begin position="551"/>
        <end position="570"/>
    </location>
</feature>
<dbReference type="PANTHER" id="PTHR47219">
    <property type="entry name" value="RAB GTPASE-ACTIVATING PROTEIN 1-LIKE"/>
    <property type="match status" value="1"/>
</dbReference>
<dbReference type="EMBL" id="JAPCWZ010000006">
    <property type="protein sequence ID" value="KAK8859389.1"/>
    <property type="molecule type" value="Genomic_DNA"/>
</dbReference>
<evidence type="ECO:0000313" key="4">
    <source>
        <dbReference type="Proteomes" id="UP001390339"/>
    </source>
</evidence>
<dbReference type="Pfam" id="PF00566">
    <property type="entry name" value="RabGAP-TBC"/>
    <property type="match status" value="2"/>
</dbReference>
<name>A0ABR2I8R2_9PEZI</name>
<dbReference type="PANTHER" id="PTHR47219:SF20">
    <property type="entry name" value="TBC1 DOMAIN FAMILY MEMBER 2B"/>
    <property type="match status" value="1"/>
</dbReference>
<dbReference type="PROSITE" id="PS50086">
    <property type="entry name" value="TBC_RABGAP"/>
    <property type="match status" value="1"/>
</dbReference>
<feature type="compositionally biased region" description="Low complexity" evidence="1">
    <location>
        <begin position="54"/>
        <end position="63"/>
    </location>
</feature>
<dbReference type="Proteomes" id="UP001390339">
    <property type="component" value="Unassembled WGS sequence"/>
</dbReference>
<feature type="compositionally biased region" description="Basic and acidic residues" evidence="1">
    <location>
        <begin position="39"/>
        <end position="49"/>
    </location>
</feature>